<proteinExistence type="predicted"/>
<dbReference type="EMBL" id="CM056810">
    <property type="protein sequence ID" value="KAJ8642804.1"/>
    <property type="molecule type" value="Genomic_DNA"/>
</dbReference>
<evidence type="ECO:0000313" key="1">
    <source>
        <dbReference type="EMBL" id="KAJ8642804.1"/>
    </source>
</evidence>
<keyword evidence="2" id="KW-1185">Reference proteome</keyword>
<gene>
    <name evidence="1" type="ORF">MRB53_004552</name>
</gene>
<name>A0ACC2MAS7_PERAE</name>
<protein>
    <submittedName>
        <fullName evidence="1">Uncharacterized protein</fullName>
    </submittedName>
</protein>
<organism evidence="1 2">
    <name type="scientific">Persea americana</name>
    <name type="common">Avocado</name>
    <dbReference type="NCBI Taxonomy" id="3435"/>
    <lineage>
        <taxon>Eukaryota</taxon>
        <taxon>Viridiplantae</taxon>
        <taxon>Streptophyta</taxon>
        <taxon>Embryophyta</taxon>
        <taxon>Tracheophyta</taxon>
        <taxon>Spermatophyta</taxon>
        <taxon>Magnoliopsida</taxon>
        <taxon>Magnoliidae</taxon>
        <taxon>Laurales</taxon>
        <taxon>Lauraceae</taxon>
        <taxon>Persea</taxon>
    </lineage>
</organism>
<comment type="caution">
    <text evidence="1">The sequence shown here is derived from an EMBL/GenBank/DDBJ whole genome shotgun (WGS) entry which is preliminary data.</text>
</comment>
<reference evidence="1 2" key="1">
    <citation type="journal article" date="2022" name="Hortic Res">
        <title>A haplotype resolved chromosomal level avocado genome allows analysis of novel avocado genes.</title>
        <authorList>
            <person name="Nath O."/>
            <person name="Fletcher S.J."/>
            <person name="Hayward A."/>
            <person name="Shaw L.M."/>
            <person name="Masouleh A.K."/>
            <person name="Furtado A."/>
            <person name="Henry R.J."/>
            <person name="Mitter N."/>
        </authorList>
    </citation>
    <scope>NUCLEOTIDE SEQUENCE [LARGE SCALE GENOMIC DNA]</scope>
    <source>
        <strain evidence="2">cv. Hass</strain>
    </source>
</reference>
<dbReference type="Proteomes" id="UP001234297">
    <property type="component" value="Chromosome 2"/>
</dbReference>
<sequence>MKFISCVEEASSLPGSLKGFDEGDRDGALKEDEREVIERFGPSQLILDKGPTTSSPFNFTPLYENWTGHERNPCCKSMASGTNRPMGLCLSIHSTILNTLSLLAVDLELMMELSCNILVFVRWFWLFLIHATLLISPAVEPVMINDSPNATDALALLAFKQQIRRDPVHPLSTWNDSLPFCQWQGITCGRRHPHRVVAMNLTGLQLVGPLSPFIANLTFLRVIVLSYNELHGQIPQEFGRLFRLRDLNLSHNSMTGEIPANLTQCWRLRIIDFSFNKLTGKIPVELGSLSRLQQLFIESNYLTGSIPTSLGNLSSLTDFSLGANELEGNIPKQLGKLRNLSYFLTHENKLSGTIPPTLFNLSSIVVISIPANQLSGSLPPDLGVTLPNLVEFLVGGNRFTGPIPISMSNASRLERLDLSSNQFSGSIPTNLGRLGRLRVLHLGTNLLGSGEVDDMSSLSSLTNCSFLEMLSVSNNRLAGALPSSITNLSTNLQFLYLSQNQIIGSIPTGIGNLFNLIYLGMASNLMTSMIPEGIGKLGKLQILLLSRNKFSKEFPSFIGNNTQLSKLLLGENNLEGSIPSTLGNCRRLSLLYLGFNNLVGYIPKEILSNTTLQILDLRDNSLVGSLPMEVGNLNGLSILSVSNNKLSGEIPKSLDNCLGLENLFLDGNFFHGTFPRLRSLKGMLRLDISRNNFSGQIPEYIEKLPYLEYLNLSYNDFEGQVPQEGIFKNVSAVSVIGNRKLCRGSPALLLPTCPSQDSKKQRWRFSTGQMIALIIGSVLCLVLLSSIVFYCLRKSKNHPHPHPVLVPDPLEEQLLRISYGDLCKATDGFSSANLIGVGSYGSVYKGSLDRIGKAIYKGFLDRIGNTVAVKVLNLQRGGASKSYIAECKALRNVRHRNLLKIHTVCSSIDSKGDDFKALVLNYMANGNLDQWLHPCIGEQHQSKNLSLIQRLNIAVDVASALNYLHNSCEKPIVHCDLKPSNILLDEDMNAHVGDFGLARFLSEATNSCSENHTNSRSIKGTIGYVAPEYGMGGEISTFGDIYSYGILLLEIFTGKKPTDEIFNGSLGLHQFAKLALPERVMEIVDQSLPLVEFEGLDESQTLTNAKCRLEMCLVSIISVGVACSMISIKDRMEIGDAMVEMQGIRDLYLGAGRNN</sequence>
<accession>A0ACC2MAS7</accession>
<evidence type="ECO:0000313" key="2">
    <source>
        <dbReference type="Proteomes" id="UP001234297"/>
    </source>
</evidence>